<name>A0A848FDZ6_9BURK</name>
<reference evidence="1 2" key="1">
    <citation type="submission" date="2020-04" db="EMBL/GenBank/DDBJ databases">
        <title>Azohydromonas sp. isolated from soil.</title>
        <authorList>
            <person name="Dahal R.H."/>
        </authorList>
    </citation>
    <scope>NUCLEOTIDE SEQUENCE [LARGE SCALE GENOMIC DNA]</scope>
    <source>
        <strain evidence="1 2">G-1-1-14</strain>
    </source>
</reference>
<protein>
    <recommendedName>
        <fullName evidence="3">Phasin protein</fullName>
    </recommendedName>
</protein>
<organism evidence="1 2">
    <name type="scientific">Azohydromonas caseinilytica</name>
    <dbReference type="NCBI Taxonomy" id="2728836"/>
    <lineage>
        <taxon>Bacteria</taxon>
        <taxon>Pseudomonadati</taxon>
        <taxon>Pseudomonadota</taxon>
        <taxon>Betaproteobacteria</taxon>
        <taxon>Burkholderiales</taxon>
        <taxon>Sphaerotilaceae</taxon>
        <taxon>Azohydromonas</taxon>
    </lineage>
</organism>
<dbReference type="RefSeq" id="WP_169162563.1">
    <property type="nucleotide sequence ID" value="NZ_JABBFW010000020.1"/>
</dbReference>
<evidence type="ECO:0000313" key="2">
    <source>
        <dbReference type="Proteomes" id="UP000574067"/>
    </source>
</evidence>
<dbReference type="Proteomes" id="UP000574067">
    <property type="component" value="Unassembled WGS sequence"/>
</dbReference>
<dbReference type="AlphaFoldDB" id="A0A848FDZ6"/>
<evidence type="ECO:0000313" key="1">
    <source>
        <dbReference type="EMBL" id="NML17664.1"/>
    </source>
</evidence>
<evidence type="ECO:0008006" key="3">
    <source>
        <dbReference type="Google" id="ProtNLM"/>
    </source>
</evidence>
<gene>
    <name evidence="1" type="ORF">HHL10_22085</name>
</gene>
<comment type="caution">
    <text evidence="1">The sequence shown here is derived from an EMBL/GenBank/DDBJ whole genome shotgun (WGS) entry which is preliminary data.</text>
</comment>
<proteinExistence type="predicted"/>
<dbReference type="EMBL" id="JABBFW010000020">
    <property type="protein sequence ID" value="NML17664.1"/>
    <property type="molecule type" value="Genomic_DNA"/>
</dbReference>
<keyword evidence="2" id="KW-1185">Reference proteome</keyword>
<sequence length="172" mass="18467">MPREPLAQPSDRHLPAPVRDEARHGTPALQAAGEPALQWLERSLAAQVSAFKTCTQALQAAADQAVNTTEARKLLEVRDTLLAIGLEALSRWQTETLDAWYALHHDLAGAWSEQATAALQEWAAMAGVASGPGLEAPAPLPGAQGAQAPGDAAWRQWQSLWALWQTRPEAAQ</sequence>
<accession>A0A848FDZ6</accession>